<dbReference type="RefSeq" id="WP_183600608.1">
    <property type="nucleotide sequence ID" value="NZ_JACHXK010000005.1"/>
</dbReference>
<reference evidence="5 6" key="1">
    <citation type="submission" date="2020-08" db="EMBL/GenBank/DDBJ databases">
        <title>Genomic Encyclopedia of Type Strains, Phase III (KMG-III): the genomes of soil and plant-associated and newly described type strains.</title>
        <authorList>
            <person name="Whitman W."/>
        </authorList>
    </citation>
    <scope>NUCLEOTIDE SEQUENCE [LARGE SCALE GENOMIC DNA]</scope>
    <source>
        <strain evidence="5 6">CECT 5862</strain>
    </source>
</reference>
<dbReference type="SMART" id="SM00345">
    <property type="entry name" value="HTH_GNTR"/>
    <property type="match status" value="1"/>
</dbReference>
<proteinExistence type="predicted"/>
<dbReference type="PANTHER" id="PTHR43537">
    <property type="entry name" value="TRANSCRIPTIONAL REGULATOR, GNTR FAMILY"/>
    <property type="match status" value="1"/>
</dbReference>
<dbReference type="PANTHER" id="PTHR43537:SF5">
    <property type="entry name" value="UXU OPERON TRANSCRIPTIONAL REGULATOR"/>
    <property type="match status" value="1"/>
</dbReference>
<comment type="caution">
    <text evidence="5">The sequence shown here is derived from an EMBL/GenBank/DDBJ whole genome shotgun (WGS) entry which is preliminary data.</text>
</comment>
<accession>A0A7W5AXR2</accession>
<dbReference type="AlphaFoldDB" id="A0A7W5AXR2"/>
<dbReference type="InterPro" id="IPR036388">
    <property type="entry name" value="WH-like_DNA-bd_sf"/>
</dbReference>
<dbReference type="PRINTS" id="PR00035">
    <property type="entry name" value="HTHGNTR"/>
</dbReference>
<dbReference type="SUPFAM" id="SSF46785">
    <property type="entry name" value="Winged helix' DNA-binding domain"/>
    <property type="match status" value="1"/>
</dbReference>
<dbReference type="InterPro" id="IPR011711">
    <property type="entry name" value="GntR_C"/>
</dbReference>
<evidence type="ECO:0000256" key="3">
    <source>
        <dbReference type="ARBA" id="ARBA00023163"/>
    </source>
</evidence>
<dbReference type="Pfam" id="PF00392">
    <property type="entry name" value="GntR"/>
    <property type="match status" value="1"/>
</dbReference>
<dbReference type="SUPFAM" id="SSF48008">
    <property type="entry name" value="GntR ligand-binding domain-like"/>
    <property type="match status" value="1"/>
</dbReference>
<dbReference type="SMART" id="SM00895">
    <property type="entry name" value="FCD"/>
    <property type="match status" value="1"/>
</dbReference>
<dbReference type="Gene3D" id="1.20.120.530">
    <property type="entry name" value="GntR ligand-binding domain-like"/>
    <property type="match status" value="1"/>
</dbReference>
<gene>
    <name evidence="5" type="ORF">FHS18_002782</name>
</gene>
<dbReference type="InterPro" id="IPR008920">
    <property type="entry name" value="TF_FadR/GntR_C"/>
</dbReference>
<dbReference type="InterPro" id="IPR036390">
    <property type="entry name" value="WH_DNA-bd_sf"/>
</dbReference>
<name>A0A7W5AXR2_9BACL</name>
<evidence type="ECO:0000313" key="5">
    <source>
        <dbReference type="EMBL" id="MBB3110715.1"/>
    </source>
</evidence>
<sequence>MTISLADHIYNGLRKKLIHGEFMPGTLLSENELAAEFGMSRTPVRTALSRLETEGYVVSLKNRGILVKEVSGKEILDMFEVIVSFQIYTAEIVTQRESGFDVAELEEELRKQQKATEAGDYAAYLEHTHQFTSIYLSAANNQSMLTIMDSFKDKLTMAAIVNYKRTPHQKHFSASRMNEELMEAIKAGDYDRLKQRVLQGFAALRERAFREGRF</sequence>
<dbReference type="Pfam" id="PF07729">
    <property type="entry name" value="FCD"/>
    <property type="match status" value="1"/>
</dbReference>
<dbReference type="GO" id="GO:0003677">
    <property type="term" value="F:DNA binding"/>
    <property type="evidence" value="ECO:0007669"/>
    <property type="project" value="UniProtKB-KW"/>
</dbReference>
<dbReference type="PROSITE" id="PS50949">
    <property type="entry name" value="HTH_GNTR"/>
    <property type="match status" value="1"/>
</dbReference>
<evidence type="ECO:0000256" key="2">
    <source>
        <dbReference type="ARBA" id="ARBA00023125"/>
    </source>
</evidence>
<dbReference type="InterPro" id="IPR000524">
    <property type="entry name" value="Tscrpt_reg_HTH_GntR"/>
</dbReference>
<dbReference type="Proteomes" id="UP000570361">
    <property type="component" value="Unassembled WGS sequence"/>
</dbReference>
<dbReference type="GO" id="GO:0003700">
    <property type="term" value="F:DNA-binding transcription factor activity"/>
    <property type="evidence" value="ECO:0007669"/>
    <property type="project" value="InterPro"/>
</dbReference>
<feature type="domain" description="HTH gntR-type" evidence="4">
    <location>
        <begin position="3"/>
        <end position="70"/>
    </location>
</feature>
<dbReference type="Gene3D" id="1.10.10.10">
    <property type="entry name" value="Winged helix-like DNA-binding domain superfamily/Winged helix DNA-binding domain"/>
    <property type="match status" value="1"/>
</dbReference>
<dbReference type="CDD" id="cd07377">
    <property type="entry name" value="WHTH_GntR"/>
    <property type="match status" value="1"/>
</dbReference>
<keyword evidence="6" id="KW-1185">Reference proteome</keyword>
<evidence type="ECO:0000313" key="6">
    <source>
        <dbReference type="Proteomes" id="UP000570361"/>
    </source>
</evidence>
<evidence type="ECO:0000259" key="4">
    <source>
        <dbReference type="PROSITE" id="PS50949"/>
    </source>
</evidence>
<dbReference type="EMBL" id="JACHXK010000005">
    <property type="protein sequence ID" value="MBB3110715.1"/>
    <property type="molecule type" value="Genomic_DNA"/>
</dbReference>
<keyword evidence="2 5" id="KW-0238">DNA-binding</keyword>
<keyword evidence="3" id="KW-0804">Transcription</keyword>
<evidence type="ECO:0000256" key="1">
    <source>
        <dbReference type="ARBA" id="ARBA00023015"/>
    </source>
</evidence>
<organism evidence="5 6">
    <name type="scientific">Paenibacillus phyllosphaerae</name>
    <dbReference type="NCBI Taxonomy" id="274593"/>
    <lineage>
        <taxon>Bacteria</taxon>
        <taxon>Bacillati</taxon>
        <taxon>Bacillota</taxon>
        <taxon>Bacilli</taxon>
        <taxon>Bacillales</taxon>
        <taxon>Paenibacillaceae</taxon>
        <taxon>Paenibacillus</taxon>
    </lineage>
</organism>
<keyword evidence="1" id="KW-0805">Transcription regulation</keyword>
<protein>
    <submittedName>
        <fullName evidence="5">DNA-binding GntR family transcriptional regulator</fullName>
    </submittedName>
</protein>